<evidence type="ECO:0008006" key="4">
    <source>
        <dbReference type="Google" id="ProtNLM"/>
    </source>
</evidence>
<gene>
    <name evidence="2" type="ORF">PV08_09827</name>
</gene>
<dbReference type="PANTHER" id="PTHR12128">
    <property type="entry name" value="DIHYDRODIPICOLINATE SYNTHASE"/>
    <property type="match status" value="1"/>
</dbReference>
<dbReference type="OrthoDB" id="191315at2759"/>
<dbReference type="VEuPathDB" id="FungiDB:PV08_09827"/>
<sequence length="329" mass="35779">MTNILPEGIYAPLPAFFDQDDNLGRRVHFELEKRQIAYCEADLKAYIEHALYVTKPGVIPVVSATMGEAAHLDRQERKRLIETVRVALDKNHLYQTPIVAGVGAASTRETIHLAEDAAAAGANFVLVILPSYYANALRATPRAVKQFFVDVASKSPLPVVIYNYPPIAGGIDLSSDDIVDIARTAPNVRGVMLSCGNVGKVSRITSVLDKSFRTFAGFIDFLLPSISVGAAGAISPLPNLAPDLAMEFWRDTQVLYESGSWAKAKKLQEVTSLAESDLLSGGVAGLKYLLSQRFGYPAIPRLPLQPLSDFDAARLSNSNYLKSINTDKK</sequence>
<dbReference type="GO" id="GO:0008840">
    <property type="term" value="F:4-hydroxy-tetrahydrodipicolinate synthase activity"/>
    <property type="evidence" value="ECO:0007669"/>
    <property type="project" value="TreeGrafter"/>
</dbReference>
<keyword evidence="3" id="KW-1185">Reference proteome</keyword>
<dbReference type="Pfam" id="PF00701">
    <property type="entry name" value="DHDPS"/>
    <property type="match status" value="1"/>
</dbReference>
<dbReference type="SMART" id="SM01130">
    <property type="entry name" value="DHDPS"/>
    <property type="match status" value="1"/>
</dbReference>
<dbReference type="InterPro" id="IPR002220">
    <property type="entry name" value="DapA-like"/>
</dbReference>
<evidence type="ECO:0000313" key="2">
    <source>
        <dbReference type="EMBL" id="KIW12550.1"/>
    </source>
</evidence>
<dbReference type="EMBL" id="KN847498">
    <property type="protein sequence ID" value="KIW12550.1"/>
    <property type="molecule type" value="Genomic_DNA"/>
</dbReference>
<dbReference type="PRINTS" id="PR00146">
    <property type="entry name" value="DHPICSNTHASE"/>
</dbReference>
<evidence type="ECO:0000256" key="1">
    <source>
        <dbReference type="ARBA" id="ARBA00023239"/>
    </source>
</evidence>
<proteinExistence type="predicted"/>
<dbReference type="SUPFAM" id="SSF51569">
    <property type="entry name" value="Aldolase"/>
    <property type="match status" value="1"/>
</dbReference>
<keyword evidence="1" id="KW-0456">Lyase</keyword>
<dbReference type="PANTHER" id="PTHR12128:SF66">
    <property type="entry name" value="4-HYDROXY-2-OXOGLUTARATE ALDOLASE, MITOCHONDRIAL"/>
    <property type="match status" value="1"/>
</dbReference>
<dbReference type="STRING" id="91928.A0A0D2B1R5"/>
<dbReference type="AlphaFoldDB" id="A0A0D2B1R5"/>
<dbReference type="RefSeq" id="XP_016232766.1">
    <property type="nucleotide sequence ID" value="XM_016384143.1"/>
</dbReference>
<dbReference type="InterPro" id="IPR013785">
    <property type="entry name" value="Aldolase_TIM"/>
</dbReference>
<protein>
    <recommendedName>
        <fullName evidence="4">Dihydrodipicolinate synthase</fullName>
    </recommendedName>
</protein>
<organism evidence="2 3">
    <name type="scientific">Exophiala spinifera</name>
    <dbReference type="NCBI Taxonomy" id="91928"/>
    <lineage>
        <taxon>Eukaryota</taxon>
        <taxon>Fungi</taxon>
        <taxon>Dikarya</taxon>
        <taxon>Ascomycota</taxon>
        <taxon>Pezizomycotina</taxon>
        <taxon>Eurotiomycetes</taxon>
        <taxon>Chaetothyriomycetidae</taxon>
        <taxon>Chaetothyriales</taxon>
        <taxon>Herpotrichiellaceae</taxon>
        <taxon>Exophiala</taxon>
    </lineage>
</organism>
<dbReference type="Proteomes" id="UP000053328">
    <property type="component" value="Unassembled WGS sequence"/>
</dbReference>
<dbReference type="HOGENOM" id="CLU_049343_0_2_1"/>
<evidence type="ECO:0000313" key="3">
    <source>
        <dbReference type="Proteomes" id="UP000053328"/>
    </source>
</evidence>
<reference evidence="2 3" key="1">
    <citation type="submission" date="2015-01" db="EMBL/GenBank/DDBJ databases">
        <title>The Genome Sequence of Exophiala spinifera CBS89968.</title>
        <authorList>
            <consortium name="The Broad Institute Genomics Platform"/>
            <person name="Cuomo C."/>
            <person name="de Hoog S."/>
            <person name="Gorbushina A."/>
            <person name="Stielow B."/>
            <person name="Teixiera M."/>
            <person name="Abouelleil A."/>
            <person name="Chapman S.B."/>
            <person name="Priest M."/>
            <person name="Young S.K."/>
            <person name="Wortman J."/>
            <person name="Nusbaum C."/>
            <person name="Birren B."/>
        </authorList>
    </citation>
    <scope>NUCLEOTIDE SEQUENCE [LARGE SCALE GENOMIC DNA]</scope>
    <source>
        <strain evidence="2 3">CBS 89968</strain>
    </source>
</reference>
<accession>A0A0D2B1R5</accession>
<dbReference type="GeneID" id="27336910"/>
<name>A0A0D2B1R5_9EURO</name>
<dbReference type="Gene3D" id="3.20.20.70">
    <property type="entry name" value="Aldolase class I"/>
    <property type="match status" value="1"/>
</dbReference>
<dbReference type="CDD" id="cd00408">
    <property type="entry name" value="DHDPS-like"/>
    <property type="match status" value="1"/>
</dbReference>